<evidence type="ECO:0000256" key="1">
    <source>
        <dbReference type="SAM" id="Phobius"/>
    </source>
</evidence>
<accession>A0A2U2PJB2</accession>
<comment type="caution">
    <text evidence="2">The sequence shown here is derived from an EMBL/GenBank/DDBJ whole genome shotgun (WGS) entry which is preliminary data.</text>
</comment>
<keyword evidence="3" id="KW-1185">Reference proteome</keyword>
<dbReference type="Proteomes" id="UP000245647">
    <property type="component" value="Unassembled WGS sequence"/>
</dbReference>
<keyword evidence="1" id="KW-1133">Transmembrane helix</keyword>
<evidence type="ECO:0000313" key="2">
    <source>
        <dbReference type="EMBL" id="PWG81481.1"/>
    </source>
</evidence>
<keyword evidence="1" id="KW-0472">Membrane</keyword>
<proteinExistence type="predicted"/>
<name>A0A2U2PJB2_9SPHI</name>
<gene>
    <name evidence="2" type="ORF">DDR33_06525</name>
</gene>
<dbReference type="EMBL" id="QEAS01000004">
    <property type="protein sequence ID" value="PWG81481.1"/>
    <property type="molecule type" value="Genomic_DNA"/>
</dbReference>
<organism evidence="2 3">
    <name type="scientific">Pararcticibacter amylolyticus</name>
    <dbReference type="NCBI Taxonomy" id="2173175"/>
    <lineage>
        <taxon>Bacteria</taxon>
        <taxon>Pseudomonadati</taxon>
        <taxon>Bacteroidota</taxon>
        <taxon>Sphingobacteriia</taxon>
        <taxon>Sphingobacteriales</taxon>
        <taxon>Sphingobacteriaceae</taxon>
        <taxon>Pararcticibacter</taxon>
    </lineage>
</organism>
<sequence>MLFSICGTILILSSAFANININSKKSLLTKATSILQLLHSLGSYFKRFFQTARDQLIGGGNTQRNKRLCICEGFLFVLPVIKMDKKPKKKPPFGLILLFGTLLFGLVIGLGILSRRENTLKRIDISTPTANSGSSKITPIQPYVPSDLENIKIDKETFRAKLRSCYKKKDEFEEMTWYYDQSSPKFTNANAIECYIGKDATKVFLRFRVQYLSDDWLFIDNAIFNIDGVNFDYIPGKVERDNGGGDIWEWFDEPGEGQALLILSKLANARSAKVKFNGHQYYNIRQISSRQRQAIKHVLQVYKGFLLHYDK</sequence>
<feature type="transmembrane region" description="Helical" evidence="1">
    <location>
        <begin position="93"/>
        <end position="113"/>
    </location>
</feature>
<dbReference type="AlphaFoldDB" id="A0A2U2PJB2"/>
<reference evidence="2 3" key="1">
    <citation type="submission" date="2018-04" db="EMBL/GenBank/DDBJ databases">
        <title>Pedobacter chongqingensis sp. nov., isolated from a rottenly hemp rope.</title>
        <authorList>
            <person name="Cai Y."/>
        </authorList>
    </citation>
    <scope>NUCLEOTIDE SEQUENCE [LARGE SCALE GENOMIC DNA]</scope>
    <source>
        <strain evidence="2 3">FJ4-8</strain>
    </source>
</reference>
<protein>
    <submittedName>
        <fullName evidence="2">Uncharacterized protein</fullName>
    </submittedName>
</protein>
<keyword evidence="1" id="KW-0812">Transmembrane</keyword>
<evidence type="ECO:0000313" key="3">
    <source>
        <dbReference type="Proteomes" id="UP000245647"/>
    </source>
</evidence>